<keyword evidence="8" id="KW-1185">Reference proteome</keyword>
<dbReference type="InterPro" id="IPR039425">
    <property type="entry name" value="RNA_pol_sigma-70-like"/>
</dbReference>
<keyword evidence="2" id="KW-0805">Transcription regulation</keyword>
<dbReference type="Pfam" id="PF04542">
    <property type="entry name" value="Sigma70_r2"/>
    <property type="match status" value="1"/>
</dbReference>
<dbReference type="SUPFAM" id="SSF88659">
    <property type="entry name" value="Sigma3 and sigma4 domains of RNA polymerase sigma factors"/>
    <property type="match status" value="1"/>
</dbReference>
<evidence type="ECO:0000313" key="8">
    <source>
        <dbReference type="Proteomes" id="UP000258016"/>
    </source>
</evidence>
<evidence type="ECO:0000313" key="7">
    <source>
        <dbReference type="EMBL" id="ASR53258.1"/>
    </source>
</evidence>
<gene>
    <name evidence="7" type="ORF">B5J99_01520</name>
</gene>
<dbReference type="PANTHER" id="PTHR43133:SF63">
    <property type="entry name" value="RNA POLYMERASE SIGMA FACTOR FECI-RELATED"/>
    <property type="match status" value="1"/>
</dbReference>
<evidence type="ECO:0000256" key="3">
    <source>
        <dbReference type="ARBA" id="ARBA00023082"/>
    </source>
</evidence>
<dbReference type="EMBL" id="CP020083">
    <property type="protein sequence ID" value="ASR53258.1"/>
    <property type="molecule type" value="Genomic_DNA"/>
</dbReference>
<evidence type="ECO:0000256" key="2">
    <source>
        <dbReference type="ARBA" id="ARBA00023015"/>
    </source>
</evidence>
<protein>
    <submittedName>
        <fullName evidence="7">RNA polymerase subunit sigma-24</fullName>
    </submittedName>
</protein>
<dbReference type="Pfam" id="PF08281">
    <property type="entry name" value="Sigma70_r4_2"/>
    <property type="match status" value="1"/>
</dbReference>
<dbReference type="InterPro" id="IPR013249">
    <property type="entry name" value="RNA_pol_sigma70_r4_t2"/>
</dbReference>
<organism evidence="7 8">
    <name type="scientific">Blastomonas fulva</name>
    <dbReference type="NCBI Taxonomy" id="1550728"/>
    <lineage>
        <taxon>Bacteria</taxon>
        <taxon>Pseudomonadati</taxon>
        <taxon>Pseudomonadota</taxon>
        <taxon>Alphaproteobacteria</taxon>
        <taxon>Sphingomonadales</taxon>
        <taxon>Sphingomonadaceae</taxon>
        <taxon>Blastomonas</taxon>
    </lineage>
</organism>
<dbReference type="SUPFAM" id="SSF88946">
    <property type="entry name" value="Sigma2 domain of RNA polymerase sigma factors"/>
    <property type="match status" value="1"/>
</dbReference>
<evidence type="ECO:0000259" key="6">
    <source>
        <dbReference type="Pfam" id="PF08281"/>
    </source>
</evidence>
<dbReference type="InterPro" id="IPR007627">
    <property type="entry name" value="RNA_pol_sigma70_r2"/>
</dbReference>
<evidence type="ECO:0000259" key="5">
    <source>
        <dbReference type="Pfam" id="PF04542"/>
    </source>
</evidence>
<sequence length="160" mass="18284">MDTAFREHASALLQFLRRKASPQEAPDLVQEVFARAAGSAQRHSLVNPGGFLRRIAQNLLIDRSRKVHRHGAPEVSFCEERDFVTPPQQEWSMEAADLMSLYEAAVDSMSPKTREVFLMHRVDELTYREIHEHLGISVATVEYHMMKALAHIAQAVDYNR</sequence>
<accession>A0ABM6MB20</accession>
<keyword evidence="4" id="KW-0804">Transcription</keyword>
<evidence type="ECO:0000256" key="4">
    <source>
        <dbReference type="ARBA" id="ARBA00023163"/>
    </source>
</evidence>
<dbReference type="CDD" id="cd06171">
    <property type="entry name" value="Sigma70_r4"/>
    <property type="match status" value="1"/>
</dbReference>
<dbReference type="Gene3D" id="1.10.1740.10">
    <property type="match status" value="1"/>
</dbReference>
<dbReference type="Gene3D" id="1.10.10.10">
    <property type="entry name" value="Winged helix-like DNA-binding domain superfamily/Winged helix DNA-binding domain"/>
    <property type="match status" value="1"/>
</dbReference>
<dbReference type="InterPro" id="IPR013324">
    <property type="entry name" value="RNA_pol_sigma_r3/r4-like"/>
</dbReference>
<evidence type="ECO:0000256" key="1">
    <source>
        <dbReference type="ARBA" id="ARBA00010641"/>
    </source>
</evidence>
<dbReference type="InterPro" id="IPR013325">
    <property type="entry name" value="RNA_pol_sigma_r2"/>
</dbReference>
<reference evidence="7 8" key="1">
    <citation type="submission" date="2017-03" db="EMBL/GenBank/DDBJ databases">
        <title>Complete genome sequence of Blastomonas fulva degrading microcsystin LR.</title>
        <authorList>
            <person name="Lee H.-g."/>
            <person name="Jin L."/>
            <person name="oh H.-M."/>
        </authorList>
    </citation>
    <scope>NUCLEOTIDE SEQUENCE [LARGE SCALE GENOMIC DNA]</scope>
    <source>
        <strain evidence="7 8">T2</strain>
    </source>
</reference>
<proteinExistence type="inferred from homology"/>
<dbReference type="InterPro" id="IPR036388">
    <property type="entry name" value="WH-like_DNA-bd_sf"/>
</dbReference>
<dbReference type="NCBIfam" id="TIGR02937">
    <property type="entry name" value="sigma70-ECF"/>
    <property type="match status" value="1"/>
</dbReference>
<dbReference type="InterPro" id="IPR014284">
    <property type="entry name" value="RNA_pol_sigma-70_dom"/>
</dbReference>
<dbReference type="Proteomes" id="UP000258016">
    <property type="component" value="Chromosome"/>
</dbReference>
<comment type="similarity">
    <text evidence="1">Belongs to the sigma-70 factor family. ECF subfamily.</text>
</comment>
<dbReference type="PANTHER" id="PTHR43133">
    <property type="entry name" value="RNA POLYMERASE ECF-TYPE SIGMA FACTO"/>
    <property type="match status" value="1"/>
</dbReference>
<name>A0ABM6MB20_9SPHN</name>
<feature type="domain" description="RNA polymerase sigma factor 70 region 4 type 2" evidence="6">
    <location>
        <begin position="102"/>
        <end position="152"/>
    </location>
</feature>
<keyword evidence="3" id="KW-0731">Sigma factor</keyword>
<feature type="domain" description="RNA polymerase sigma-70 region 2" evidence="5">
    <location>
        <begin position="5"/>
        <end position="68"/>
    </location>
</feature>